<accession>A0ABW1SBZ3</accession>
<evidence type="ECO:0000256" key="3">
    <source>
        <dbReference type="ARBA" id="ARBA00022989"/>
    </source>
</evidence>
<evidence type="ECO:0000313" key="7">
    <source>
        <dbReference type="EMBL" id="MFC6199078.1"/>
    </source>
</evidence>
<keyword evidence="3 5" id="KW-1133">Transmembrane helix</keyword>
<feature type="domain" description="Bacterial virulence protein VirB8" evidence="6">
    <location>
        <begin position="24"/>
        <end position="228"/>
    </location>
</feature>
<protein>
    <submittedName>
        <fullName evidence="7">VirB8 family protein</fullName>
    </submittedName>
</protein>
<dbReference type="Gene3D" id="3.10.450.230">
    <property type="entry name" value="VirB8 protein"/>
    <property type="match status" value="1"/>
</dbReference>
<evidence type="ECO:0000256" key="1">
    <source>
        <dbReference type="ARBA" id="ARBA00004167"/>
    </source>
</evidence>
<evidence type="ECO:0000259" key="6">
    <source>
        <dbReference type="Pfam" id="PF04335"/>
    </source>
</evidence>
<sequence length="234" mass="25978">MFNRKNTTAQASATAIPSRNVSETEEELIYGARRRGAFWQKFGVAGWGFGAIGCIMAAVIAASHETPAPVLVPFDPSSGMALPMVNLQTISVSNRDAVVQSLVHAYVRDRETYSMLDNDLRVRSVLARSSGAALQSMRSLWSSENPDYPQSKYGANARMDVEVLSVTQITNDRAQVRLRKRLQDSDGETRGLFTTTLAFRYDTTDARSLEDVWTNPFGFSVYEYAITSDRSEIQ</sequence>
<reference evidence="8" key="1">
    <citation type="journal article" date="2019" name="Int. J. Syst. Evol. Microbiol.">
        <title>The Global Catalogue of Microorganisms (GCM) 10K type strain sequencing project: providing services to taxonomists for standard genome sequencing and annotation.</title>
        <authorList>
            <consortium name="The Broad Institute Genomics Platform"/>
            <consortium name="The Broad Institute Genome Sequencing Center for Infectious Disease"/>
            <person name="Wu L."/>
            <person name="Ma J."/>
        </authorList>
    </citation>
    <scope>NUCLEOTIDE SEQUENCE [LARGE SCALE GENOMIC DNA]</scope>
    <source>
        <strain evidence="8">CGMCC-1.15741</strain>
    </source>
</reference>
<feature type="transmembrane region" description="Helical" evidence="5">
    <location>
        <begin position="42"/>
        <end position="62"/>
    </location>
</feature>
<dbReference type="RefSeq" id="WP_377379842.1">
    <property type="nucleotide sequence ID" value="NZ_JBHSSW010000019.1"/>
</dbReference>
<evidence type="ECO:0000256" key="4">
    <source>
        <dbReference type="ARBA" id="ARBA00023136"/>
    </source>
</evidence>
<evidence type="ECO:0000313" key="8">
    <source>
        <dbReference type="Proteomes" id="UP001596303"/>
    </source>
</evidence>
<organism evidence="7 8">
    <name type="scientific">Ponticaulis profundi</name>
    <dbReference type="NCBI Taxonomy" id="2665222"/>
    <lineage>
        <taxon>Bacteria</taxon>
        <taxon>Pseudomonadati</taxon>
        <taxon>Pseudomonadota</taxon>
        <taxon>Alphaproteobacteria</taxon>
        <taxon>Hyphomonadales</taxon>
        <taxon>Hyphomonadaceae</taxon>
        <taxon>Ponticaulis</taxon>
    </lineage>
</organism>
<keyword evidence="2 5" id="KW-0812">Transmembrane</keyword>
<keyword evidence="8" id="KW-1185">Reference proteome</keyword>
<dbReference type="Proteomes" id="UP001596303">
    <property type="component" value="Unassembled WGS sequence"/>
</dbReference>
<dbReference type="InterPro" id="IPR032710">
    <property type="entry name" value="NTF2-like_dom_sf"/>
</dbReference>
<evidence type="ECO:0000256" key="5">
    <source>
        <dbReference type="SAM" id="Phobius"/>
    </source>
</evidence>
<name>A0ABW1SBZ3_9PROT</name>
<evidence type="ECO:0000256" key="2">
    <source>
        <dbReference type="ARBA" id="ARBA00022692"/>
    </source>
</evidence>
<gene>
    <name evidence="7" type="ORF">ACFQDM_13370</name>
</gene>
<proteinExistence type="predicted"/>
<comment type="subcellular location">
    <subcellularLocation>
        <location evidence="1">Membrane</location>
        <topology evidence="1">Single-pass membrane protein</topology>
    </subcellularLocation>
</comment>
<dbReference type="SUPFAM" id="SSF54427">
    <property type="entry name" value="NTF2-like"/>
    <property type="match status" value="1"/>
</dbReference>
<keyword evidence="4 5" id="KW-0472">Membrane</keyword>
<dbReference type="EMBL" id="JBHSSW010000019">
    <property type="protein sequence ID" value="MFC6199078.1"/>
    <property type="molecule type" value="Genomic_DNA"/>
</dbReference>
<dbReference type="Pfam" id="PF04335">
    <property type="entry name" value="VirB8"/>
    <property type="match status" value="1"/>
</dbReference>
<dbReference type="InterPro" id="IPR007430">
    <property type="entry name" value="VirB8"/>
</dbReference>
<comment type="caution">
    <text evidence="7">The sequence shown here is derived from an EMBL/GenBank/DDBJ whole genome shotgun (WGS) entry which is preliminary data.</text>
</comment>
<dbReference type="CDD" id="cd16424">
    <property type="entry name" value="VirB8"/>
    <property type="match status" value="1"/>
</dbReference>